<keyword evidence="3 10" id="KW-0813">Transport</keyword>
<evidence type="ECO:0000256" key="1">
    <source>
        <dbReference type="ARBA" id="ARBA00004141"/>
    </source>
</evidence>
<dbReference type="NCBIfam" id="NF004320">
    <property type="entry name" value="PRK05715.1-2"/>
    <property type="match status" value="1"/>
</dbReference>
<protein>
    <recommendedName>
        <fullName evidence="10">NAD(P)H-quinone oxidoreductase subunit 4L, chloroplastic</fullName>
        <ecNumber evidence="10">7.1.1.-</ecNumber>
    </recommendedName>
    <alternativeName>
        <fullName evidence="10">NAD(P)H dehydrogenase subunit 4L</fullName>
    </alternativeName>
    <alternativeName>
        <fullName evidence="10">NADH-plastoquinone oxidoreductase subunit 4L</fullName>
    </alternativeName>
</protein>
<dbReference type="RefSeq" id="YP_010933247.1">
    <property type="nucleotide sequence ID" value="NC_082075.1"/>
</dbReference>
<keyword evidence="8 10" id="KW-1133">Transmembrane helix</keyword>
<dbReference type="GO" id="GO:0030964">
    <property type="term" value="C:NADH dehydrogenase complex"/>
    <property type="evidence" value="ECO:0007669"/>
    <property type="project" value="TreeGrafter"/>
</dbReference>
<feature type="transmembrane region" description="Helical" evidence="10">
    <location>
        <begin position="6"/>
        <end position="23"/>
    </location>
</feature>
<dbReference type="FunFam" id="1.10.287.3510:FF:000001">
    <property type="entry name" value="NADH-quinone oxidoreductase subunit K"/>
    <property type="match status" value="1"/>
</dbReference>
<dbReference type="HAMAP" id="MF_01456">
    <property type="entry name" value="NDH1_NuoK"/>
    <property type="match status" value="1"/>
</dbReference>
<proteinExistence type="inferred from homology"/>
<evidence type="ECO:0000313" key="11">
    <source>
        <dbReference type="EMBL" id="APP89503.1"/>
    </source>
</evidence>
<dbReference type="GO" id="GO:0009535">
    <property type="term" value="C:chloroplast thylakoid membrane"/>
    <property type="evidence" value="ECO:0007669"/>
    <property type="project" value="UniProtKB-SubCell"/>
</dbReference>
<keyword evidence="7 10" id="KW-0618">Plastoquinone</keyword>
<dbReference type="Pfam" id="PF00420">
    <property type="entry name" value="Oxidored_q2"/>
    <property type="match status" value="1"/>
</dbReference>
<evidence type="ECO:0000256" key="5">
    <source>
        <dbReference type="ARBA" id="ARBA00022719"/>
    </source>
</evidence>
<dbReference type="EMBL" id="KX306884">
    <property type="protein sequence ID" value="APP89503.1"/>
    <property type="molecule type" value="Genomic_DNA"/>
</dbReference>
<evidence type="ECO:0000256" key="4">
    <source>
        <dbReference type="ARBA" id="ARBA00022692"/>
    </source>
</evidence>
<keyword evidence="5 10" id="KW-0874">Quinone</keyword>
<keyword evidence="4 10" id="KW-0812">Transmembrane</keyword>
<dbReference type="GeneID" id="84349969"/>
<keyword evidence="6 10" id="KW-0521">NADP</keyword>
<keyword evidence="9 10" id="KW-0472">Membrane</keyword>
<evidence type="ECO:0000256" key="9">
    <source>
        <dbReference type="ARBA" id="ARBA00023136"/>
    </source>
</evidence>
<name>A0A2H4G3H5_NITHY</name>
<evidence type="ECO:0000256" key="8">
    <source>
        <dbReference type="ARBA" id="ARBA00022989"/>
    </source>
</evidence>
<geneLocation type="chloroplast" evidence="11"/>
<dbReference type="InterPro" id="IPR001133">
    <property type="entry name" value="NADH_UbQ_OxRdtase_chain4L/K"/>
</dbReference>
<reference evidence="11" key="1">
    <citation type="submission" date="2016-05" db="EMBL/GenBank/DDBJ databases">
        <authorList>
            <person name="Lavstsen T."/>
            <person name="Jespersen J.S."/>
        </authorList>
    </citation>
    <scope>NUCLEOTIDE SEQUENCE</scope>
</reference>
<dbReference type="GO" id="GO:0016655">
    <property type="term" value="F:oxidoreductase activity, acting on NAD(P)H, quinone or similar compound as acceptor"/>
    <property type="evidence" value="ECO:0007669"/>
    <property type="project" value="UniProtKB-UniRule"/>
</dbReference>
<keyword evidence="11" id="KW-0934">Plastid</keyword>
<dbReference type="Gene3D" id="1.10.287.3510">
    <property type="match status" value="1"/>
</dbReference>
<accession>A0A2H4G3H5</accession>
<dbReference type="PANTHER" id="PTHR11434">
    <property type="entry name" value="NADH-UBIQUINONE OXIDOREDUCTASE SUBUNIT ND4L"/>
    <property type="match status" value="1"/>
</dbReference>
<evidence type="ECO:0000256" key="10">
    <source>
        <dbReference type="HAMAP-Rule" id="MF_01456"/>
    </source>
</evidence>
<organism evidence="11">
    <name type="scientific">Nitella hyalina</name>
    <name type="common">Many-branched stonewort</name>
    <dbReference type="NCBI Taxonomy" id="181804"/>
    <lineage>
        <taxon>Eukaryota</taxon>
        <taxon>Viridiplantae</taxon>
        <taxon>Streptophyta</taxon>
        <taxon>Charophyceae</taxon>
        <taxon>Charales</taxon>
        <taxon>Characeae</taxon>
        <taxon>Nitella</taxon>
    </lineage>
</organism>
<gene>
    <name evidence="10 11" type="primary">ndhE</name>
</gene>
<comment type="subcellular location">
    <subcellularLocation>
        <location evidence="1">Membrane</location>
        <topology evidence="1">Multi-pass membrane protein</topology>
    </subcellularLocation>
    <subcellularLocation>
        <location evidence="10">Plastid</location>
        <location evidence="10">Chloroplast thylakoid membrane</location>
        <topology evidence="10">Multi-pass membrane protein</topology>
    </subcellularLocation>
</comment>
<dbReference type="PANTHER" id="PTHR11434:SF16">
    <property type="entry name" value="NADH-UBIQUINONE OXIDOREDUCTASE CHAIN 4L"/>
    <property type="match status" value="1"/>
</dbReference>
<dbReference type="GO" id="GO:0019684">
    <property type="term" value="P:photosynthesis, light reaction"/>
    <property type="evidence" value="ECO:0007669"/>
    <property type="project" value="UniProtKB-UniRule"/>
</dbReference>
<evidence type="ECO:0000256" key="3">
    <source>
        <dbReference type="ARBA" id="ARBA00022448"/>
    </source>
</evidence>
<dbReference type="AlphaFoldDB" id="A0A2H4G3H5"/>
<keyword evidence="10" id="KW-1278">Translocase</keyword>
<comment type="function">
    <text evidence="10">NDH shuttles electrons from NAD(P)H:plastoquinone, via FMN and iron-sulfur (Fe-S) centers, to quinones in the photosynthetic chain and possibly in a chloroplast respiratory chain. The immediate electron acceptor for the enzyme in this species is believed to be plastoquinone. Couples the redox reaction to proton translocation, and thus conserves the redox energy in a proton gradient.</text>
</comment>
<evidence type="ECO:0000256" key="7">
    <source>
        <dbReference type="ARBA" id="ARBA00022957"/>
    </source>
</evidence>
<dbReference type="GO" id="GO:0042773">
    <property type="term" value="P:ATP synthesis coupled electron transport"/>
    <property type="evidence" value="ECO:0007669"/>
    <property type="project" value="InterPro"/>
</dbReference>
<dbReference type="NCBIfam" id="NF004322">
    <property type="entry name" value="PRK05715.1-4"/>
    <property type="match status" value="1"/>
</dbReference>
<comment type="catalytic activity">
    <reaction evidence="10">
        <text>a plastoquinone + NADPH + (n+1) H(+)(in) = a plastoquinol + NADP(+) + n H(+)(out)</text>
        <dbReference type="Rhea" id="RHEA:42612"/>
        <dbReference type="Rhea" id="RHEA-COMP:9561"/>
        <dbReference type="Rhea" id="RHEA-COMP:9562"/>
        <dbReference type="ChEBI" id="CHEBI:15378"/>
        <dbReference type="ChEBI" id="CHEBI:17757"/>
        <dbReference type="ChEBI" id="CHEBI:57783"/>
        <dbReference type="ChEBI" id="CHEBI:58349"/>
        <dbReference type="ChEBI" id="CHEBI:62192"/>
    </reaction>
</comment>
<dbReference type="GO" id="GO:0048038">
    <property type="term" value="F:quinone binding"/>
    <property type="evidence" value="ECO:0007669"/>
    <property type="project" value="UniProtKB-KW"/>
</dbReference>
<evidence type="ECO:0000256" key="6">
    <source>
        <dbReference type="ARBA" id="ARBA00022857"/>
    </source>
</evidence>
<evidence type="ECO:0000256" key="2">
    <source>
        <dbReference type="ARBA" id="ARBA00010519"/>
    </source>
</evidence>
<comment type="similarity">
    <text evidence="2 10">Belongs to the complex I subunit 4L family.</text>
</comment>
<dbReference type="InterPro" id="IPR039428">
    <property type="entry name" value="NUOK/Mnh_C1-like"/>
</dbReference>
<dbReference type="EC" id="7.1.1.-" evidence="10"/>
<feature type="transmembrane region" description="Helical" evidence="10">
    <location>
        <begin position="30"/>
        <end position="49"/>
    </location>
</feature>
<comment type="catalytic activity">
    <reaction evidence="10">
        <text>a plastoquinone + NADH + (n+1) H(+)(in) = a plastoquinol + NAD(+) + n H(+)(out)</text>
        <dbReference type="Rhea" id="RHEA:42608"/>
        <dbReference type="Rhea" id="RHEA-COMP:9561"/>
        <dbReference type="Rhea" id="RHEA-COMP:9562"/>
        <dbReference type="ChEBI" id="CHEBI:15378"/>
        <dbReference type="ChEBI" id="CHEBI:17757"/>
        <dbReference type="ChEBI" id="CHEBI:57540"/>
        <dbReference type="ChEBI" id="CHEBI:57945"/>
        <dbReference type="ChEBI" id="CHEBI:62192"/>
    </reaction>
</comment>
<keyword evidence="10" id="KW-0793">Thylakoid</keyword>
<keyword evidence="11" id="KW-0150">Chloroplast</keyword>
<keyword evidence="10" id="KW-0520">NAD</keyword>
<sequence length="100" mass="11381">MMLQHILILGSWLFCIGIYGLITSENMVKLLMCLELIFNAVNLNLMIFCRYLDSSQIIGDIFAIFIIAIAAAEAAIALAILLSIYRNRRSIRIDRFNLLK</sequence>
<feature type="transmembrane region" description="Helical" evidence="10">
    <location>
        <begin position="61"/>
        <end position="85"/>
    </location>
</feature>
<comment type="subunit">
    <text evidence="10">NDH is composed of at least 16 different subunits, 5 of which are encoded in the nucleus.</text>
</comment>